<comment type="caution">
    <text evidence="1">The sequence shown here is derived from an EMBL/GenBank/DDBJ whole genome shotgun (WGS) entry which is preliminary data.</text>
</comment>
<evidence type="ECO:0008006" key="3">
    <source>
        <dbReference type="Google" id="ProtNLM"/>
    </source>
</evidence>
<proteinExistence type="predicted"/>
<dbReference type="RefSeq" id="WP_216414453.1">
    <property type="nucleotide sequence ID" value="NZ_JAHLQK010000001.1"/>
</dbReference>
<sequence length="440" mass="51700">MKKRIMVIILLSLITLNTSCNYRKEGDIKKVVLQKDISKDSIKEDEIKIVMEEIDLELEEGEYFEPSFYHNGDVYGYIHSGFGIVHSERSTEQFPIGGQLKEHLYRLQQDNTLKETTKKVFMFNIHDPKTIGYELYKDEPKLLAIDYLKQDEPLEMKDLDNALSTLEKDTNTPMFKKNTNTYIRETVIDEDTTYLTIMAHVPYEGHDLYFYDIQKKQLYRRRGNISNGEHVEYIQALKSFICLDDDLKSYKVVFKDNEYDFIEYIDLNKYTNNLKEIDSKARVGFFPINDEEVLIWISEPFRLGGYFDYHPSYQTKAISSFNFKTNQFEELFAAKEGQYVDFNYVGTVESIGRDLFIIDEFQESDGNIVPKKRTFKIIADGQLNTIYEENIEDEGITLNSYLYTLLSEDGKEIFLNKVISTMENKVETSKDAIYKKYTFE</sequence>
<keyword evidence="2" id="KW-1185">Reference proteome</keyword>
<reference evidence="1 2" key="1">
    <citation type="submission" date="2021-06" db="EMBL/GenBank/DDBJ databases">
        <authorList>
            <person name="Sun Q."/>
            <person name="Li D."/>
        </authorList>
    </citation>
    <scope>NUCLEOTIDE SEQUENCE [LARGE SCALE GENOMIC DNA]</scope>
    <source>
        <strain evidence="1 2">MSJ-5</strain>
    </source>
</reference>
<evidence type="ECO:0000313" key="1">
    <source>
        <dbReference type="EMBL" id="MBU5674938.1"/>
    </source>
</evidence>
<dbReference type="Proteomes" id="UP000779508">
    <property type="component" value="Unassembled WGS sequence"/>
</dbReference>
<name>A0ABS6FZX0_9FIRM</name>
<evidence type="ECO:0000313" key="2">
    <source>
        <dbReference type="Proteomes" id="UP000779508"/>
    </source>
</evidence>
<accession>A0ABS6FZX0</accession>
<dbReference type="EMBL" id="JAHLQK010000001">
    <property type="protein sequence ID" value="MBU5674938.1"/>
    <property type="molecule type" value="Genomic_DNA"/>
</dbReference>
<organism evidence="1 2">
    <name type="scientific">Alkaliphilus flagellatus</name>
    <dbReference type="NCBI Taxonomy" id="2841507"/>
    <lineage>
        <taxon>Bacteria</taxon>
        <taxon>Bacillati</taxon>
        <taxon>Bacillota</taxon>
        <taxon>Clostridia</taxon>
        <taxon>Peptostreptococcales</taxon>
        <taxon>Natronincolaceae</taxon>
        <taxon>Alkaliphilus</taxon>
    </lineage>
</organism>
<protein>
    <recommendedName>
        <fullName evidence="3">Lipoprotein</fullName>
    </recommendedName>
</protein>
<gene>
    <name evidence="1" type="ORF">KQI88_00725</name>
</gene>